<dbReference type="InterPro" id="IPR011687">
    <property type="entry name" value="Nop53/GLTSCR2"/>
</dbReference>
<evidence type="ECO:0000313" key="8">
    <source>
        <dbReference type="RefSeq" id="XP_042560015.1"/>
    </source>
</evidence>
<evidence type="ECO:0000256" key="5">
    <source>
        <dbReference type="PIRNR" id="PIRNR017302"/>
    </source>
</evidence>
<dbReference type="OrthoDB" id="5072at2759"/>
<dbReference type="GO" id="GO:0005730">
    <property type="term" value="C:nucleolus"/>
    <property type="evidence" value="ECO:0007669"/>
    <property type="project" value="UniProtKB-SubCell"/>
</dbReference>
<feature type="compositionally biased region" description="Basic and acidic residues" evidence="6">
    <location>
        <begin position="335"/>
        <end position="346"/>
    </location>
</feature>
<dbReference type="RefSeq" id="XP_042564622.1">
    <property type="nucleotide sequence ID" value="XM_042708688.1"/>
</dbReference>
<evidence type="ECO:0000256" key="6">
    <source>
        <dbReference type="SAM" id="MobiDB-lite"/>
    </source>
</evidence>
<accession>A0A8M1KC06</accession>
<protein>
    <recommendedName>
        <fullName evidence="2 5">Ribosome biogenesis protein NOP53</fullName>
    </recommendedName>
</protein>
<comment type="subcellular location">
    <subcellularLocation>
        <location evidence="5">Nucleus</location>
        <location evidence="5">Nucleolus</location>
    </subcellularLocation>
    <subcellularLocation>
        <location evidence="5">Nucleus</location>
        <location evidence="5">Nucleoplasm</location>
    </subcellularLocation>
</comment>
<dbReference type="GO" id="GO:0000027">
    <property type="term" value="P:ribosomal large subunit assembly"/>
    <property type="evidence" value="ECO:0007669"/>
    <property type="project" value="UniProtKB-UniRule"/>
</dbReference>
<feature type="compositionally biased region" description="Basic residues" evidence="6">
    <location>
        <begin position="32"/>
        <end position="46"/>
    </location>
</feature>
<dbReference type="GO" id="GO:0006364">
    <property type="term" value="P:rRNA processing"/>
    <property type="evidence" value="ECO:0007669"/>
    <property type="project" value="TreeGrafter"/>
</dbReference>
<evidence type="ECO:0000256" key="2">
    <source>
        <dbReference type="ARBA" id="ARBA00018339"/>
    </source>
</evidence>
<dbReference type="GO" id="GO:0008097">
    <property type="term" value="F:5S rRNA binding"/>
    <property type="evidence" value="ECO:0007669"/>
    <property type="project" value="TreeGrafter"/>
</dbReference>
<evidence type="ECO:0000256" key="3">
    <source>
        <dbReference type="ARBA" id="ARBA00022517"/>
    </source>
</evidence>
<organism evidence="7 8">
    <name type="scientific">Clupea harengus</name>
    <name type="common">Atlantic herring</name>
    <dbReference type="NCBI Taxonomy" id="7950"/>
    <lineage>
        <taxon>Eukaryota</taxon>
        <taxon>Metazoa</taxon>
        <taxon>Chordata</taxon>
        <taxon>Craniata</taxon>
        <taxon>Vertebrata</taxon>
        <taxon>Euteleostomi</taxon>
        <taxon>Actinopterygii</taxon>
        <taxon>Neopterygii</taxon>
        <taxon>Teleostei</taxon>
        <taxon>Clupei</taxon>
        <taxon>Clupeiformes</taxon>
        <taxon>Clupeoidei</taxon>
        <taxon>Clupeidae</taxon>
        <taxon>Clupea</taxon>
    </lineage>
</organism>
<dbReference type="GeneID" id="122129060"/>
<feature type="compositionally biased region" description="Basic residues" evidence="6">
    <location>
        <begin position="1"/>
        <end position="10"/>
    </location>
</feature>
<comment type="function">
    <text evidence="5">May play a role in ribosome biogenesis.</text>
</comment>
<dbReference type="PIRSF" id="PIRSF017302">
    <property type="entry name" value="Gltscr2"/>
    <property type="match status" value="1"/>
</dbReference>
<feature type="compositionally biased region" description="Acidic residues" evidence="6">
    <location>
        <begin position="293"/>
        <end position="316"/>
    </location>
</feature>
<dbReference type="Proteomes" id="UP000515152">
    <property type="component" value="Chromosome 9"/>
</dbReference>
<dbReference type="KEGG" id="char:122129060"/>
<evidence type="ECO:0000256" key="4">
    <source>
        <dbReference type="ARBA" id="ARBA00023242"/>
    </source>
</evidence>
<keyword evidence="7" id="KW-1185">Reference proteome</keyword>
<sequence>MSAARKHKRVAASQPGFLSFQSSADNSELGAGRKKRVNKNKKKSWNKHSDIQDVEEFLEDVRLQERATGGLIADKPDESLFFLDIGETKKKEIVPTGEEENKRRKIQRPLKVDLILQPNSHIPAPKDILAHQQPNAKKLRRKEEQAEHLAAKGVVSRRERLLGLRRAAYAAGTPVREKPVANNNPERGYYDLWGEQPVETRDGFYLEQTKKKLVKRPEKLNEKPSELPAIEVIAPGGSYNPDFFSHQALLQEAHDVEVKKVKAEDRLEKQLAVNRQDLATEEDTFKEQIQGLLEEEEGEEEEKDVTGETAEDEEDTGVVPSAQQEKKTEKQRRKEKADKIKEQERMTARVVTGKRQQLFQLRSIKLELKKRETRTHLRQSQRKINQLAEKTQPRRLGRLKFQTPDLEVQLSDELAGSLRRLKPEGNLLKDRFKSFQKRNMIEPRERAKFKRRYKLKYSEKRAFKAVT</sequence>
<dbReference type="PANTHER" id="PTHR14211">
    <property type="entry name" value="GLIOMA SUPPRESSOR CANDIDATE REGION GENE 2"/>
    <property type="match status" value="1"/>
</dbReference>
<reference evidence="8 9" key="1">
    <citation type="submission" date="2025-04" db="UniProtKB">
        <authorList>
            <consortium name="RefSeq"/>
        </authorList>
    </citation>
    <scope>IDENTIFICATION</scope>
</reference>
<keyword evidence="3 5" id="KW-0690">Ribosome biogenesis</keyword>
<gene>
    <name evidence="8" type="primary">nop53</name>
    <name evidence="9" type="synonym">LOC105901415</name>
</gene>
<evidence type="ECO:0000313" key="9">
    <source>
        <dbReference type="RefSeq" id="XP_042564622.1"/>
    </source>
</evidence>
<dbReference type="KEGG" id="char:105901415"/>
<proteinExistence type="inferred from homology"/>
<dbReference type="Pfam" id="PF07767">
    <property type="entry name" value="Nop53"/>
    <property type="match status" value="1"/>
</dbReference>
<feature type="region of interest" description="Disordered" evidence="6">
    <location>
        <begin position="291"/>
        <end position="346"/>
    </location>
</feature>
<dbReference type="PANTHER" id="PTHR14211:SF7">
    <property type="entry name" value="RIBOSOME BIOGENESIS PROTEIN NOP53"/>
    <property type="match status" value="1"/>
</dbReference>
<evidence type="ECO:0000256" key="1">
    <source>
        <dbReference type="ARBA" id="ARBA00008838"/>
    </source>
</evidence>
<feature type="region of interest" description="Disordered" evidence="6">
    <location>
        <begin position="1"/>
        <end position="49"/>
    </location>
</feature>
<dbReference type="AlphaFoldDB" id="A0A8M1KC06"/>
<dbReference type="RefSeq" id="XP_042560015.1">
    <property type="nucleotide sequence ID" value="XM_042704081.1"/>
</dbReference>
<keyword evidence="4 5" id="KW-0539">Nucleus</keyword>
<dbReference type="GO" id="GO:0005654">
    <property type="term" value="C:nucleoplasm"/>
    <property type="evidence" value="ECO:0007669"/>
    <property type="project" value="UniProtKB-SubCell"/>
</dbReference>
<evidence type="ECO:0000313" key="7">
    <source>
        <dbReference type="Proteomes" id="UP000515152"/>
    </source>
</evidence>
<name>A0A8M1KC06_CLUHA</name>
<comment type="similarity">
    <text evidence="1 5">Belongs to the NOP53 family.</text>
</comment>